<dbReference type="EMBL" id="ML994653">
    <property type="protein sequence ID" value="KAF2181267.1"/>
    <property type="molecule type" value="Genomic_DNA"/>
</dbReference>
<evidence type="ECO:0000256" key="1">
    <source>
        <dbReference type="SAM" id="MobiDB-lite"/>
    </source>
</evidence>
<feature type="region of interest" description="Disordered" evidence="1">
    <location>
        <begin position="38"/>
        <end position="95"/>
    </location>
</feature>
<dbReference type="AlphaFoldDB" id="A0A6A6DNX4"/>
<reference evidence="2" key="1">
    <citation type="journal article" date="2020" name="Stud. Mycol.">
        <title>101 Dothideomycetes genomes: a test case for predicting lifestyles and emergence of pathogens.</title>
        <authorList>
            <person name="Haridas S."/>
            <person name="Albert R."/>
            <person name="Binder M."/>
            <person name="Bloem J."/>
            <person name="Labutti K."/>
            <person name="Salamov A."/>
            <person name="Andreopoulos B."/>
            <person name="Baker S."/>
            <person name="Barry K."/>
            <person name="Bills G."/>
            <person name="Bluhm B."/>
            <person name="Cannon C."/>
            <person name="Castanera R."/>
            <person name="Culley D."/>
            <person name="Daum C."/>
            <person name="Ezra D."/>
            <person name="Gonzalez J."/>
            <person name="Henrissat B."/>
            <person name="Kuo A."/>
            <person name="Liang C."/>
            <person name="Lipzen A."/>
            <person name="Lutzoni F."/>
            <person name="Magnuson J."/>
            <person name="Mondo S."/>
            <person name="Nolan M."/>
            <person name="Ohm R."/>
            <person name="Pangilinan J."/>
            <person name="Park H.-J."/>
            <person name="Ramirez L."/>
            <person name="Alfaro M."/>
            <person name="Sun H."/>
            <person name="Tritt A."/>
            <person name="Yoshinaga Y."/>
            <person name="Zwiers L.-H."/>
            <person name="Turgeon B."/>
            <person name="Goodwin S."/>
            <person name="Spatafora J."/>
            <person name="Crous P."/>
            <person name="Grigoriev I."/>
        </authorList>
    </citation>
    <scope>NUCLEOTIDE SEQUENCE</scope>
    <source>
        <strain evidence="2">CBS 207.26</strain>
    </source>
</reference>
<feature type="compositionally biased region" description="Basic and acidic residues" evidence="1">
    <location>
        <begin position="167"/>
        <end position="186"/>
    </location>
</feature>
<dbReference type="Proteomes" id="UP000800200">
    <property type="component" value="Unassembled WGS sequence"/>
</dbReference>
<feature type="compositionally biased region" description="Low complexity" evidence="1">
    <location>
        <begin position="15"/>
        <end position="25"/>
    </location>
</feature>
<keyword evidence="3" id="KW-1185">Reference proteome</keyword>
<evidence type="ECO:0000313" key="3">
    <source>
        <dbReference type="Proteomes" id="UP000800200"/>
    </source>
</evidence>
<feature type="region of interest" description="Disordered" evidence="1">
    <location>
        <begin position="1"/>
        <end position="25"/>
    </location>
</feature>
<gene>
    <name evidence="2" type="ORF">K469DRAFT_692142</name>
</gene>
<feature type="compositionally biased region" description="Polar residues" evidence="1">
    <location>
        <begin position="86"/>
        <end position="95"/>
    </location>
</feature>
<evidence type="ECO:0000313" key="2">
    <source>
        <dbReference type="EMBL" id="KAF2181267.1"/>
    </source>
</evidence>
<feature type="compositionally biased region" description="Low complexity" evidence="1">
    <location>
        <begin position="137"/>
        <end position="149"/>
    </location>
</feature>
<organism evidence="2 3">
    <name type="scientific">Zopfia rhizophila CBS 207.26</name>
    <dbReference type="NCBI Taxonomy" id="1314779"/>
    <lineage>
        <taxon>Eukaryota</taxon>
        <taxon>Fungi</taxon>
        <taxon>Dikarya</taxon>
        <taxon>Ascomycota</taxon>
        <taxon>Pezizomycotina</taxon>
        <taxon>Dothideomycetes</taxon>
        <taxon>Dothideomycetes incertae sedis</taxon>
        <taxon>Zopfiaceae</taxon>
        <taxon>Zopfia</taxon>
    </lineage>
</organism>
<feature type="region of interest" description="Disordered" evidence="1">
    <location>
        <begin position="116"/>
        <end position="186"/>
    </location>
</feature>
<proteinExistence type="predicted"/>
<name>A0A6A6DNX4_9PEZI</name>
<accession>A0A6A6DNX4</accession>
<sequence>MMNIPPKETRPKMVPTPSTSPYSSSKECDWDFIFPFDDFPNPTEPVSDDDEYSPPSELNTDPFGNFRTSPSDYELSRGMGKPMAENHNNPYHPSQGNLLHVIEYTKRDFNDIMEQSSSHTVLPAGSGKDIPITDGKNNLNQVPNVNINPAKRKSDSLPKLQNNRGTDTLDTKSRPTSDPSWKETKA</sequence>
<protein>
    <submittedName>
        <fullName evidence="2">Uncharacterized protein</fullName>
    </submittedName>
</protein>